<accession>A0A8T2PC16</accession>
<dbReference type="AlphaFoldDB" id="A0A8T2PC16"/>
<dbReference type="EMBL" id="JAFBMS010000010">
    <property type="protein sequence ID" value="KAG9348761.1"/>
    <property type="molecule type" value="Genomic_DNA"/>
</dbReference>
<gene>
    <name evidence="1" type="ORF">JZ751_029078</name>
</gene>
<comment type="caution">
    <text evidence="1">The sequence shown here is derived from an EMBL/GenBank/DDBJ whole genome shotgun (WGS) entry which is preliminary data.</text>
</comment>
<protein>
    <submittedName>
        <fullName evidence="1">Uncharacterized protein</fullName>
    </submittedName>
</protein>
<reference evidence="1" key="1">
    <citation type="thesis" date="2021" institute="BYU ScholarsArchive" country="Provo, UT, USA">
        <title>Applications of and Algorithms for Genome Assembly and Genomic Analyses with an Emphasis on Marine Teleosts.</title>
        <authorList>
            <person name="Pickett B.D."/>
        </authorList>
    </citation>
    <scope>NUCLEOTIDE SEQUENCE</scope>
    <source>
        <strain evidence="1">HI-2016</strain>
    </source>
</reference>
<evidence type="ECO:0000313" key="1">
    <source>
        <dbReference type="EMBL" id="KAG9348761.1"/>
    </source>
</evidence>
<dbReference type="Proteomes" id="UP000824540">
    <property type="component" value="Unassembled WGS sequence"/>
</dbReference>
<sequence length="65" mass="7165">MSNVPGTIIPQVSVLEGSLCQPRHSQLSFPLTDGPVPPPPRAGRGCRICLVSVFLFVLVRRHFRQ</sequence>
<keyword evidence="2" id="KW-1185">Reference proteome</keyword>
<name>A0A8T2PC16_9TELE</name>
<evidence type="ECO:0000313" key="2">
    <source>
        <dbReference type="Proteomes" id="UP000824540"/>
    </source>
</evidence>
<organism evidence="1 2">
    <name type="scientific">Albula glossodonta</name>
    <name type="common">roundjaw bonefish</name>
    <dbReference type="NCBI Taxonomy" id="121402"/>
    <lineage>
        <taxon>Eukaryota</taxon>
        <taxon>Metazoa</taxon>
        <taxon>Chordata</taxon>
        <taxon>Craniata</taxon>
        <taxon>Vertebrata</taxon>
        <taxon>Euteleostomi</taxon>
        <taxon>Actinopterygii</taxon>
        <taxon>Neopterygii</taxon>
        <taxon>Teleostei</taxon>
        <taxon>Albuliformes</taxon>
        <taxon>Albulidae</taxon>
        <taxon>Albula</taxon>
    </lineage>
</organism>
<proteinExistence type="predicted"/>